<dbReference type="OrthoDB" id="4220200at2"/>
<accession>A0A6N7L3T9</accession>
<sequence length="281" mass="30107">MRAGDNPGMGHVPDHVVRTLWYIDALARRGRILTEAEVEAFARTTPPRDTAWSTFELLPDLFGSGPMRRPGPTLDYLKKVGWATVKDSEVTLTSLGRQVLAACDTEADAGTDSDITDVALDPKDSLVYVTLTRRLALAGAGLLVDPYFKAESLALIATTTLARILITASKPNAKTAEKEHAAIAVALASVPNASDIEVRASGDSSLHDRCIIGADQRVQLLGSSVNGVGKHLTAVISPPEDIAHAYRQKYEKLWDSAQRIEPQSVRTAPATDDVGKSAARS</sequence>
<reference evidence="2 3" key="1">
    <citation type="submission" date="2019-09" db="EMBL/GenBank/DDBJ databases">
        <title>Genome Sequences of Streptomyces kaniharaensis ATCC 21070.</title>
        <authorList>
            <person name="Zhu W."/>
            <person name="De Crecy-Lagard V."/>
            <person name="Richards N.G."/>
        </authorList>
    </citation>
    <scope>NUCLEOTIDE SEQUENCE [LARGE SCALE GENOMIC DNA]</scope>
    <source>
        <strain evidence="2 3">SF-557</strain>
    </source>
</reference>
<evidence type="ECO:0000313" key="3">
    <source>
        <dbReference type="Proteomes" id="UP000450000"/>
    </source>
</evidence>
<comment type="caution">
    <text evidence="2">The sequence shown here is derived from an EMBL/GenBank/DDBJ whole genome shotgun (WGS) entry which is preliminary data.</text>
</comment>
<dbReference type="AlphaFoldDB" id="A0A6N7L3T9"/>
<proteinExistence type="predicted"/>
<evidence type="ECO:0000256" key="1">
    <source>
        <dbReference type="SAM" id="MobiDB-lite"/>
    </source>
</evidence>
<dbReference type="RefSeq" id="WP_153471778.1">
    <property type="nucleotide sequence ID" value="NZ_WBOF01000007.1"/>
</dbReference>
<organism evidence="2 3">
    <name type="scientific">Streptomyces kaniharaensis</name>
    <dbReference type="NCBI Taxonomy" id="212423"/>
    <lineage>
        <taxon>Bacteria</taxon>
        <taxon>Bacillati</taxon>
        <taxon>Actinomycetota</taxon>
        <taxon>Actinomycetes</taxon>
        <taxon>Kitasatosporales</taxon>
        <taxon>Streptomycetaceae</taxon>
        <taxon>Streptomyces</taxon>
    </lineage>
</organism>
<dbReference type="Proteomes" id="UP000450000">
    <property type="component" value="Unassembled WGS sequence"/>
</dbReference>
<name>A0A6N7L3T9_9ACTN</name>
<keyword evidence="3" id="KW-1185">Reference proteome</keyword>
<dbReference type="EMBL" id="WBOF01000007">
    <property type="protein sequence ID" value="MQS17925.1"/>
    <property type="molecule type" value="Genomic_DNA"/>
</dbReference>
<protein>
    <submittedName>
        <fullName evidence="2">Uncharacterized protein</fullName>
    </submittedName>
</protein>
<feature type="region of interest" description="Disordered" evidence="1">
    <location>
        <begin position="260"/>
        <end position="281"/>
    </location>
</feature>
<evidence type="ECO:0000313" key="2">
    <source>
        <dbReference type="EMBL" id="MQS17925.1"/>
    </source>
</evidence>
<gene>
    <name evidence="2" type="ORF">F7Q99_38490</name>
</gene>